<reference evidence="7 8" key="1">
    <citation type="submission" date="2016-10" db="EMBL/GenBank/DDBJ databases">
        <authorList>
            <person name="de Groot N.N."/>
        </authorList>
    </citation>
    <scope>NUCLEOTIDE SEQUENCE [LARGE SCALE GENOMIC DNA]</scope>
    <source>
        <strain evidence="7 8">DSM 43019</strain>
    </source>
</reference>
<dbReference type="SUPFAM" id="SSF54593">
    <property type="entry name" value="Glyoxalase/Bleomycin resistance protein/Dihydroxybiphenyl dioxygenase"/>
    <property type="match status" value="1"/>
</dbReference>
<comment type="similarity">
    <text evidence="2">Belongs to the pterin-4-alpha-carbinolamine dehydratase family.</text>
</comment>
<evidence type="ECO:0000256" key="4">
    <source>
        <dbReference type="ARBA" id="ARBA00021735"/>
    </source>
</evidence>
<dbReference type="OrthoDB" id="15077at2"/>
<dbReference type="RefSeq" id="WP_093611799.1">
    <property type="nucleotide sequence ID" value="NZ_BOMT01000005.1"/>
</dbReference>
<dbReference type="AlphaFoldDB" id="A0A1I2D1R5"/>
<dbReference type="GO" id="GO:0008124">
    <property type="term" value="F:4-alpha-hydroxytetrahydrobiopterin dehydratase activity"/>
    <property type="evidence" value="ECO:0007669"/>
    <property type="project" value="UniProtKB-EC"/>
</dbReference>
<dbReference type="Pfam" id="PF18029">
    <property type="entry name" value="Glyoxalase_6"/>
    <property type="match status" value="1"/>
</dbReference>
<dbReference type="CDD" id="cd00488">
    <property type="entry name" value="PCD_DCoH"/>
    <property type="match status" value="1"/>
</dbReference>
<evidence type="ECO:0000256" key="1">
    <source>
        <dbReference type="ARBA" id="ARBA00001554"/>
    </source>
</evidence>
<proteinExistence type="inferred from homology"/>
<dbReference type="PANTHER" id="PTHR12599:SF0">
    <property type="entry name" value="PTERIN-4-ALPHA-CARBINOLAMINE DEHYDRATASE"/>
    <property type="match status" value="1"/>
</dbReference>
<evidence type="ECO:0000313" key="8">
    <source>
        <dbReference type="Proteomes" id="UP000199645"/>
    </source>
</evidence>
<dbReference type="InterPro" id="IPR029068">
    <property type="entry name" value="Glyas_Bleomycin-R_OHBP_Dase"/>
</dbReference>
<organism evidence="7 8">
    <name type="scientific">Actinoplanes philippinensis</name>
    <dbReference type="NCBI Taxonomy" id="35752"/>
    <lineage>
        <taxon>Bacteria</taxon>
        <taxon>Bacillati</taxon>
        <taxon>Actinomycetota</taxon>
        <taxon>Actinomycetes</taxon>
        <taxon>Micromonosporales</taxon>
        <taxon>Micromonosporaceae</taxon>
        <taxon>Actinoplanes</taxon>
    </lineage>
</organism>
<dbReference type="GO" id="GO:0006729">
    <property type="term" value="P:tetrahydrobiopterin biosynthetic process"/>
    <property type="evidence" value="ECO:0007669"/>
    <property type="project" value="InterPro"/>
</dbReference>
<dbReference type="SUPFAM" id="SSF55248">
    <property type="entry name" value="PCD-like"/>
    <property type="match status" value="1"/>
</dbReference>
<comment type="catalytic activity">
    <reaction evidence="1">
        <text>(4aS,6R)-4a-hydroxy-L-erythro-5,6,7,8-tetrahydrobiopterin = (6R)-L-erythro-6,7-dihydrobiopterin + H2O</text>
        <dbReference type="Rhea" id="RHEA:11920"/>
        <dbReference type="ChEBI" id="CHEBI:15377"/>
        <dbReference type="ChEBI" id="CHEBI:15642"/>
        <dbReference type="ChEBI" id="CHEBI:43120"/>
        <dbReference type="EC" id="4.2.1.96"/>
    </reaction>
</comment>
<dbReference type="PANTHER" id="PTHR12599">
    <property type="entry name" value="PTERIN-4-ALPHA-CARBINOLAMINE DEHYDRATASE"/>
    <property type="match status" value="1"/>
</dbReference>
<evidence type="ECO:0000256" key="5">
    <source>
        <dbReference type="ARBA" id="ARBA00023239"/>
    </source>
</evidence>
<dbReference type="Gene3D" id="3.30.1360.20">
    <property type="entry name" value="Transcriptional coactivator/pterin dehydratase"/>
    <property type="match status" value="1"/>
</dbReference>
<evidence type="ECO:0000256" key="2">
    <source>
        <dbReference type="ARBA" id="ARBA00006472"/>
    </source>
</evidence>
<gene>
    <name evidence="7" type="ORF">SAMN05421541_103320</name>
</gene>
<dbReference type="Proteomes" id="UP000199645">
    <property type="component" value="Unassembled WGS sequence"/>
</dbReference>
<dbReference type="EMBL" id="FONV01000003">
    <property type="protein sequence ID" value="SFE74003.1"/>
    <property type="molecule type" value="Genomic_DNA"/>
</dbReference>
<name>A0A1I2D1R5_9ACTN</name>
<evidence type="ECO:0000256" key="3">
    <source>
        <dbReference type="ARBA" id="ARBA00013252"/>
    </source>
</evidence>
<dbReference type="InterPro" id="IPR041581">
    <property type="entry name" value="Glyoxalase_6"/>
</dbReference>
<dbReference type="InterPro" id="IPR036428">
    <property type="entry name" value="PCD_sf"/>
</dbReference>
<feature type="domain" description="Glyoxalase-like" evidence="6">
    <location>
        <begin position="107"/>
        <end position="207"/>
    </location>
</feature>
<keyword evidence="8" id="KW-1185">Reference proteome</keyword>
<dbReference type="Pfam" id="PF01329">
    <property type="entry name" value="Pterin_4a"/>
    <property type="match status" value="1"/>
</dbReference>
<dbReference type="Gene3D" id="3.10.180.10">
    <property type="entry name" value="2,3-Dihydroxybiphenyl 1,2-Dioxygenase, domain 1"/>
    <property type="match status" value="1"/>
</dbReference>
<sequence length="213" mass="23031">MTKLTGQEITARAPGGWVYLRNALRTRLRTGDFATGLALVNAIGAAAEAVDHHPDLDLRYTHVDVRLYSHDVGRVTGRDLRLAATIGELAAAAGVGAGADGLTVLELALDSPGFPEQLGFWEAVLGYPRDAEGDLLDPYGKVPLIWFQRSGDEEPRQRWHPDLWVAPAEVAPRIAAALEAGGTLVSDADAPRFWVLADPEGNRLCLCTWEGRE</sequence>
<evidence type="ECO:0000313" key="7">
    <source>
        <dbReference type="EMBL" id="SFE74003.1"/>
    </source>
</evidence>
<dbReference type="EC" id="4.2.1.96" evidence="3"/>
<accession>A0A1I2D1R5</accession>
<protein>
    <recommendedName>
        <fullName evidence="4">Putative pterin-4-alpha-carbinolamine dehydratase</fullName>
        <ecNumber evidence="3">4.2.1.96</ecNumber>
    </recommendedName>
</protein>
<dbReference type="STRING" id="35752.SAMN05421541_103320"/>
<dbReference type="InterPro" id="IPR001533">
    <property type="entry name" value="Pterin_deHydtase"/>
</dbReference>
<evidence type="ECO:0000259" key="6">
    <source>
        <dbReference type="Pfam" id="PF18029"/>
    </source>
</evidence>
<keyword evidence="5" id="KW-0456">Lyase</keyword>